<sequence length="143" mass="16910">MIDNYSNYKKMKQILSMLVNAKKVQEKLCDEILLEYQELFKTAVERGFSVNRHREVEHLKEESYLAKRLIIEEVRICGGIKNVSLSKELRQTADELAEQQKKTENINLIVQSNSFRKTTKEKLVELQKLENTIQEISEKMKKY</sequence>
<dbReference type="EMBL" id="JARBHB010000006">
    <property type="protein sequence ID" value="KAJ8881703.1"/>
    <property type="molecule type" value="Genomic_DNA"/>
</dbReference>
<evidence type="ECO:0000313" key="3">
    <source>
        <dbReference type="Proteomes" id="UP001159363"/>
    </source>
</evidence>
<accession>A0ABQ9HBP0</accession>
<keyword evidence="3" id="KW-1185">Reference proteome</keyword>
<feature type="coiled-coil region" evidence="1">
    <location>
        <begin position="82"/>
        <end position="139"/>
    </location>
</feature>
<reference evidence="2 3" key="1">
    <citation type="submission" date="2023-02" db="EMBL/GenBank/DDBJ databases">
        <title>LHISI_Scaffold_Assembly.</title>
        <authorList>
            <person name="Stuart O.P."/>
            <person name="Cleave R."/>
            <person name="Magrath M.J.L."/>
            <person name="Mikheyev A.S."/>
        </authorList>
    </citation>
    <scope>NUCLEOTIDE SEQUENCE [LARGE SCALE GENOMIC DNA]</scope>
    <source>
        <strain evidence="2">Daus_M_001</strain>
        <tissue evidence="2">Leg muscle</tissue>
    </source>
</reference>
<dbReference type="Proteomes" id="UP001159363">
    <property type="component" value="Chromosome 5"/>
</dbReference>
<evidence type="ECO:0000313" key="2">
    <source>
        <dbReference type="EMBL" id="KAJ8881703.1"/>
    </source>
</evidence>
<protein>
    <submittedName>
        <fullName evidence="2">Uncharacterized protein</fullName>
    </submittedName>
</protein>
<keyword evidence="1" id="KW-0175">Coiled coil</keyword>
<name>A0ABQ9HBP0_9NEOP</name>
<comment type="caution">
    <text evidence="2">The sequence shown here is derived from an EMBL/GenBank/DDBJ whole genome shotgun (WGS) entry which is preliminary data.</text>
</comment>
<organism evidence="2 3">
    <name type="scientific">Dryococelus australis</name>
    <dbReference type="NCBI Taxonomy" id="614101"/>
    <lineage>
        <taxon>Eukaryota</taxon>
        <taxon>Metazoa</taxon>
        <taxon>Ecdysozoa</taxon>
        <taxon>Arthropoda</taxon>
        <taxon>Hexapoda</taxon>
        <taxon>Insecta</taxon>
        <taxon>Pterygota</taxon>
        <taxon>Neoptera</taxon>
        <taxon>Polyneoptera</taxon>
        <taxon>Phasmatodea</taxon>
        <taxon>Verophasmatodea</taxon>
        <taxon>Anareolatae</taxon>
        <taxon>Phasmatidae</taxon>
        <taxon>Eurycanthinae</taxon>
        <taxon>Dryococelus</taxon>
    </lineage>
</organism>
<gene>
    <name evidence="2" type="ORF">PR048_018189</name>
</gene>
<proteinExistence type="predicted"/>
<evidence type="ECO:0000256" key="1">
    <source>
        <dbReference type="SAM" id="Coils"/>
    </source>
</evidence>